<protein>
    <submittedName>
        <fullName evidence="3">Uncharacterized protein</fullName>
    </submittedName>
</protein>
<dbReference type="EMBL" id="FN649752">
    <property type="protein sequence ID" value="CBN77488.1"/>
    <property type="molecule type" value="Genomic_DNA"/>
</dbReference>
<dbReference type="OrthoDB" id="10292843at2759"/>
<dbReference type="Proteomes" id="UP000002630">
    <property type="component" value="Linkage Group LG27"/>
</dbReference>
<feature type="compositionally biased region" description="Basic and acidic residues" evidence="1">
    <location>
        <begin position="28"/>
        <end position="38"/>
    </location>
</feature>
<keyword evidence="2" id="KW-0812">Transmembrane</keyword>
<evidence type="ECO:0000256" key="2">
    <source>
        <dbReference type="SAM" id="Phobius"/>
    </source>
</evidence>
<evidence type="ECO:0000313" key="3">
    <source>
        <dbReference type="EMBL" id="CBN77488.1"/>
    </source>
</evidence>
<dbReference type="AlphaFoldDB" id="D8LQA8"/>
<sequence>MPHTAGQGLARHRLPGDTRGGEEEEEAGSDHDARESSERYFSARWMLERERAREESDDCSQAFAIIPVVGVCLMVLYVVWLDQASQGLLVWLAGGSPLAELVPFKMLGEMVGGGDEMAIPGAYA</sequence>
<keyword evidence="2" id="KW-1133">Transmembrane helix</keyword>
<dbReference type="EMBL" id="FN648807">
    <property type="protein sequence ID" value="CBN77488.1"/>
    <property type="molecule type" value="Genomic_DNA"/>
</dbReference>
<feature type="transmembrane region" description="Helical" evidence="2">
    <location>
        <begin position="59"/>
        <end position="80"/>
    </location>
</feature>
<evidence type="ECO:0000256" key="1">
    <source>
        <dbReference type="SAM" id="MobiDB-lite"/>
    </source>
</evidence>
<reference evidence="3 4" key="1">
    <citation type="journal article" date="2010" name="Nature">
        <title>The Ectocarpus genome and the independent evolution of multicellularity in brown algae.</title>
        <authorList>
            <person name="Cock J.M."/>
            <person name="Sterck L."/>
            <person name="Rouze P."/>
            <person name="Scornet D."/>
            <person name="Allen A.E."/>
            <person name="Amoutzias G."/>
            <person name="Anthouard V."/>
            <person name="Artiguenave F."/>
            <person name="Aury J.M."/>
            <person name="Badger J.H."/>
            <person name="Beszteri B."/>
            <person name="Billiau K."/>
            <person name="Bonnet E."/>
            <person name="Bothwell J.H."/>
            <person name="Bowler C."/>
            <person name="Boyen C."/>
            <person name="Brownlee C."/>
            <person name="Carrano C.J."/>
            <person name="Charrier B."/>
            <person name="Cho G.Y."/>
            <person name="Coelho S.M."/>
            <person name="Collen J."/>
            <person name="Corre E."/>
            <person name="Da Silva C."/>
            <person name="Delage L."/>
            <person name="Delaroque N."/>
            <person name="Dittami S.M."/>
            <person name="Doulbeau S."/>
            <person name="Elias M."/>
            <person name="Farnham G."/>
            <person name="Gachon C.M."/>
            <person name="Gschloessl B."/>
            <person name="Heesch S."/>
            <person name="Jabbari K."/>
            <person name="Jubin C."/>
            <person name="Kawai H."/>
            <person name="Kimura K."/>
            <person name="Kloareg B."/>
            <person name="Kupper F.C."/>
            <person name="Lang D."/>
            <person name="Le Bail A."/>
            <person name="Leblanc C."/>
            <person name="Lerouge P."/>
            <person name="Lohr M."/>
            <person name="Lopez P.J."/>
            <person name="Martens C."/>
            <person name="Maumus F."/>
            <person name="Michel G."/>
            <person name="Miranda-Saavedra D."/>
            <person name="Morales J."/>
            <person name="Moreau H."/>
            <person name="Motomura T."/>
            <person name="Nagasato C."/>
            <person name="Napoli C.A."/>
            <person name="Nelson D.R."/>
            <person name="Nyvall-Collen P."/>
            <person name="Peters A.F."/>
            <person name="Pommier C."/>
            <person name="Potin P."/>
            <person name="Poulain J."/>
            <person name="Quesneville H."/>
            <person name="Read B."/>
            <person name="Rensing S.A."/>
            <person name="Ritter A."/>
            <person name="Rousvoal S."/>
            <person name="Samanta M."/>
            <person name="Samson G."/>
            <person name="Schroeder D.C."/>
            <person name="Segurens B."/>
            <person name="Strittmatter M."/>
            <person name="Tonon T."/>
            <person name="Tregear J.W."/>
            <person name="Valentin K."/>
            <person name="von Dassow P."/>
            <person name="Yamagishi T."/>
            <person name="Van de Peer Y."/>
            <person name="Wincker P."/>
        </authorList>
    </citation>
    <scope>NUCLEOTIDE SEQUENCE [LARGE SCALE GENOMIC DNA]</scope>
    <source>
        <strain evidence="4">Ec32 / CCAP1310/4</strain>
    </source>
</reference>
<evidence type="ECO:0000313" key="4">
    <source>
        <dbReference type="Proteomes" id="UP000002630"/>
    </source>
</evidence>
<gene>
    <name evidence="3" type="ORF">Esi_0059_0130</name>
</gene>
<proteinExistence type="predicted"/>
<keyword evidence="4" id="KW-1185">Reference proteome</keyword>
<feature type="region of interest" description="Disordered" evidence="1">
    <location>
        <begin position="1"/>
        <end position="38"/>
    </location>
</feature>
<dbReference type="InParanoid" id="D8LQA8"/>
<name>D8LQA8_ECTSI</name>
<organism evidence="3 4">
    <name type="scientific">Ectocarpus siliculosus</name>
    <name type="common">Brown alga</name>
    <name type="synonym">Conferva siliculosa</name>
    <dbReference type="NCBI Taxonomy" id="2880"/>
    <lineage>
        <taxon>Eukaryota</taxon>
        <taxon>Sar</taxon>
        <taxon>Stramenopiles</taxon>
        <taxon>Ochrophyta</taxon>
        <taxon>PX clade</taxon>
        <taxon>Phaeophyceae</taxon>
        <taxon>Ectocarpales</taxon>
        <taxon>Ectocarpaceae</taxon>
        <taxon>Ectocarpus</taxon>
    </lineage>
</organism>
<accession>D8LQA8</accession>
<keyword evidence="2" id="KW-0472">Membrane</keyword>